<feature type="compositionally biased region" description="Basic and acidic residues" evidence="1">
    <location>
        <begin position="42"/>
        <end position="58"/>
    </location>
</feature>
<feature type="compositionally biased region" description="Basic and acidic residues" evidence="1">
    <location>
        <begin position="89"/>
        <end position="114"/>
    </location>
</feature>
<dbReference type="SMART" id="SM01083">
    <property type="entry name" value="Cir_N"/>
    <property type="match status" value="1"/>
</dbReference>
<feature type="region of interest" description="Disordered" evidence="1">
    <location>
        <begin position="142"/>
        <end position="283"/>
    </location>
</feature>
<feature type="compositionally biased region" description="Basic and acidic residues" evidence="1">
    <location>
        <begin position="15"/>
        <end position="36"/>
    </location>
</feature>
<evidence type="ECO:0000259" key="2">
    <source>
        <dbReference type="SMART" id="SM01083"/>
    </source>
</evidence>
<reference evidence="3 4" key="1">
    <citation type="submission" date="2022-05" db="EMBL/GenBank/DDBJ databases">
        <title>Chromosome-level reference genomes for two strains of Caenorhabditis briggsae: an improved platform for comparative genomics.</title>
        <authorList>
            <person name="Stevens L."/>
            <person name="Andersen E.C."/>
        </authorList>
    </citation>
    <scope>NUCLEOTIDE SEQUENCE [LARGE SCALE GENOMIC DNA]</scope>
    <source>
        <strain evidence="3">QX1410_ONT</strain>
        <tissue evidence="3">Whole-organism</tissue>
    </source>
</reference>
<proteinExistence type="predicted"/>
<dbReference type="AlphaFoldDB" id="A0AAE9IWU8"/>
<protein>
    <recommendedName>
        <fullName evidence="2">CBF1-interacting co-repressor CIR N-terminal domain-containing protein</fullName>
    </recommendedName>
</protein>
<evidence type="ECO:0000313" key="3">
    <source>
        <dbReference type="EMBL" id="ULU09400.1"/>
    </source>
</evidence>
<dbReference type="EMBL" id="CP090891">
    <property type="protein sequence ID" value="ULU09400.1"/>
    <property type="molecule type" value="Genomic_DNA"/>
</dbReference>
<dbReference type="PANTHER" id="PTHR22093:SF0">
    <property type="entry name" value="LEUKOCYTE RECEPTOR CLUSTER MEMBER 1"/>
    <property type="match status" value="1"/>
</dbReference>
<evidence type="ECO:0000313" key="4">
    <source>
        <dbReference type="Proteomes" id="UP000827892"/>
    </source>
</evidence>
<dbReference type="PANTHER" id="PTHR22093">
    <property type="entry name" value="LEUKOCYTE RECEPTOR CLUSTER LRC MEMBER 1"/>
    <property type="match status" value="1"/>
</dbReference>
<dbReference type="Pfam" id="PF10197">
    <property type="entry name" value="Cir_N"/>
    <property type="match status" value="1"/>
</dbReference>
<feature type="domain" description="CBF1-interacting co-repressor CIR N-terminal" evidence="2">
    <location>
        <begin position="8"/>
        <end position="44"/>
    </location>
</feature>
<sequence length="283" mass="34288">MNILHHKSWHVRTKSNMERVRRDERKAAEEEQRVLDRQIQSENERRINQLRKKADDRMTTMFGGPPSSGAATKDVSISDETGHVNLFQDLEREERKNLGSGNKEYEAEKAQEKREWESKMGIQVYFADGTNDLAKKKEWYEEMPLRRMGAEPSLKNRPSGQMDKQIEAEEGRKRKRNSESDEEEETQRKRHKKDKKHKKKKKRRHHRDSSEERRLEEEYDREKKQKLAKLRDERLKRERIEKGREYALLHPKEMEQKKKEEENERKNGKPRYNSQFNPEFFRK</sequence>
<feature type="compositionally biased region" description="Basic and acidic residues" evidence="1">
    <location>
        <begin position="208"/>
        <end position="267"/>
    </location>
</feature>
<evidence type="ECO:0000256" key="1">
    <source>
        <dbReference type="SAM" id="MobiDB-lite"/>
    </source>
</evidence>
<accession>A0AAE9IWU8</accession>
<dbReference type="InterPro" id="IPR019339">
    <property type="entry name" value="CIR_N_dom"/>
</dbReference>
<name>A0AAE9IWU8_CAEBR</name>
<organism evidence="3 4">
    <name type="scientific">Caenorhabditis briggsae</name>
    <dbReference type="NCBI Taxonomy" id="6238"/>
    <lineage>
        <taxon>Eukaryota</taxon>
        <taxon>Metazoa</taxon>
        <taxon>Ecdysozoa</taxon>
        <taxon>Nematoda</taxon>
        <taxon>Chromadorea</taxon>
        <taxon>Rhabditida</taxon>
        <taxon>Rhabditina</taxon>
        <taxon>Rhabditomorpha</taxon>
        <taxon>Rhabditoidea</taxon>
        <taxon>Rhabditidae</taxon>
        <taxon>Peloderinae</taxon>
        <taxon>Caenorhabditis</taxon>
    </lineage>
</organism>
<dbReference type="InterPro" id="IPR039875">
    <property type="entry name" value="LENG1-like"/>
</dbReference>
<dbReference type="Proteomes" id="UP000827892">
    <property type="component" value="Chromosome I"/>
</dbReference>
<gene>
    <name evidence="3" type="ORF">L3Y34_014067</name>
</gene>
<feature type="region of interest" description="Disordered" evidence="1">
    <location>
        <begin position="14"/>
        <end position="114"/>
    </location>
</feature>
<feature type="compositionally biased region" description="Basic residues" evidence="1">
    <location>
        <begin position="188"/>
        <end position="207"/>
    </location>
</feature>